<dbReference type="GO" id="GO:0005524">
    <property type="term" value="F:ATP binding"/>
    <property type="evidence" value="ECO:0007669"/>
    <property type="project" value="InterPro"/>
</dbReference>
<dbReference type="PROSITE" id="PS50297">
    <property type="entry name" value="ANK_REP_REGION"/>
    <property type="match status" value="1"/>
</dbReference>
<protein>
    <recommendedName>
        <fullName evidence="4">Protein kinase domain-containing protein</fullName>
    </recommendedName>
</protein>
<proteinExistence type="inferred from homology"/>
<organism evidence="5 6">
    <name type="scientific">Paraphoma chrysanthemicola</name>
    <dbReference type="NCBI Taxonomy" id="798071"/>
    <lineage>
        <taxon>Eukaryota</taxon>
        <taxon>Fungi</taxon>
        <taxon>Dikarya</taxon>
        <taxon>Ascomycota</taxon>
        <taxon>Pezizomycotina</taxon>
        <taxon>Dothideomycetes</taxon>
        <taxon>Pleosporomycetidae</taxon>
        <taxon>Pleosporales</taxon>
        <taxon>Pleosporineae</taxon>
        <taxon>Phaeosphaeriaceae</taxon>
        <taxon>Paraphoma</taxon>
    </lineage>
</organism>
<dbReference type="Pfam" id="PF00069">
    <property type="entry name" value="Pkinase"/>
    <property type="match status" value="1"/>
</dbReference>
<dbReference type="Gene3D" id="1.25.40.20">
    <property type="entry name" value="Ankyrin repeat-containing domain"/>
    <property type="match status" value="1"/>
</dbReference>
<dbReference type="CDD" id="cd00180">
    <property type="entry name" value="PKc"/>
    <property type="match status" value="1"/>
</dbReference>
<feature type="domain" description="Protein kinase" evidence="4">
    <location>
        <begin position="80"/>
        <end position="443"/>
    </location>
</feature>
<gene>
    <name evidence="5" type="ORF">FB567DRAFT_580003</name>
</gene>
<dbReference type="PANTHER" id="PTHR44329">
    <property type="entry name" value="SERINE/THREONINE-PROTEIN KINASE TNNI3K-RELATED"/>
    <property type="match status" value="1"/>
</dbReference>
<dbReference type="Pfam" id="PF13606">
    <property type="entry name" value="Ank_3"/>
    <property type="match status" value="1"/>
</dbReference>
<keyword evidence="2" id="KW-0040">ANK repeat</keyword>
<dbReference type="AlphaFoldDB" id="A0A8K0VYV2"/>
<comment type="similarity">
    <text evidence="1">Belongs to the protein kinase superfamily. TKL Ser/Thr protein kinase family.</text>
</comment>
<dbReference type="GO" id="GO:0004674">
    <property type="term" value="F:protein serine/threonine kinase activity"/>
    <property type="evidence" value="ECO:0007669"/>
    <property type="project" value="TreeGrafter"/>
</dbReference>
<evidence type="ECO:0000256" key="3">
    <source>
        <dbReference type="SAM" id="MobiDB-lite"/>
    </source>
</evidence>
<feature type="repeat" description="ANK" evidence="2">
    <location>
        <begin position="993"/>
        <end position="1025"/>
    </location>
</feature>
<dbReference type="OrthoDB" id="3918771at2759"/>
<dbReference type="PANTHER" id="PTHR44329:SF214">
    <property type="entry name" value="PROTEIN KINASE DOMAIN-CONTAINING PROTEIN"/>
    <property type="match status" value="1"/>
</dbReference>
<dbReference type="SMART" id="SM00220">
    <property type="entry name" value="S_TKc"/>
    <property type="match status" value="1"/>
</dbReference>
<feature type="region of interest" description="Disordered" evidence="3">
    <location>
        <begin position="16"/>
        <end position="42"/>
    </location>
</feature>
<dbReference type="SUPFAM" id="SSF56112">
    <property type="entry name" value="Protein kinase-like (PK-like)"/>
    <property type="match status" value="1"/>
</dbReference>
<dbReference type="InterPro" id="IPR008271">
    <property type="entry name" value="Ser/Thr_kinase_AS"/>
</dbReference>
<evidence type="ECO:0000313" key="6">
    <source>
        <dbReference type="Proteomes" id="UP000813461"/>
    </source>
</evidence>
<dbReference type="SUPFAM" id="SSF48403">
    <property type="entry name" value="Ankyrin repeat"/>
    <property type="match status" value="1"/>
</dbReference>
<dbReference type="InterPro" id="IPR011009">
    <property type="entry name" value="Kinase-like_dom_sf"/>
</dbReference>
<dbReference type="PROSITE" id="PS50011">
    <property type="entry name" value="PROTEIN_KINASE_DOM"/>
    <property type="match status" value="1"/>
</dbReference>
<feature type="repeat" description="ANK" evidence="2">
    <location>
        <begin position="875"/>
        <end position="907"/>
    </location>
</feature>
<dbReference type="PROSITE" id="PS00108">
    <property type="entry name" value="PROTEIN_KINASE_ST"/>
    <property type="match status" value="1"/>
</dbReference>
<evidence type="ECO:0000256" key="2">
    <source>
        <dbReference type="PROSITE-ProRule" id="PRU00023"/>
    </source>
</evidence>
<comment type="caution">
    <text evidence="5">The sequence shown here is derived from an EMBL/GenBank/DDBJ whole genome shotgun (WGS) entry which is preliminary data.</text>
</comment>
<evidence type="ECO:0000313" key="5">
    <source>
        <dbReference type="EMBL" id="KAH7086833.1"/>
    </source>
</evidence>
<name>A0A8K0VYV2_9PLEO</name>
<dbReference type="InterPro" id="IPR036770">
    <property type="entry name" value="Ankyrin_rpt-contain_sf"/>
</dbReference>
<dbReference type="InterPro" id="IPR000719">
    <property type="entry name" value="Prot_kinase_dom"/>
</dbReference>
<dbReference type="PROSITE" id="PS50088">
    <property type="entry name" value="ANK_REPEAT"/>
    <property type="match status" value="2"/>
</dbReference>
<dbReference type="SMART" id="SM00248">
    <property type="entry name" value="ANK"/>
    <property type="match status" value="2"/>
</dbReference>
<keyword evidence="6" id="KW-1185">Reference proteome</keyword>
<dbReference type="Proteomes" id="UP000813461">
    <property type="component" value="Unassembled WGS sequence"/>
</dbReference>
<dbReference type="InterPro" id="IPR002110">
    <property type="entry name" value="Ankyrin_rpt"/>
</dbReference>
<feature type="compositionally biased region" description="Polar residues" evidence="3">
    <location>
        <begin position="30"/>
        <end position="42"/>
    </location>
</feature>
<accession>A0A8K0VYV2</accession>
<evidence type="ECO:0000259" key="4">
    <source>
        <dbReference type="PROSITE" id="PS50011"/>
    </source>
</evidence>
<dbReference type="InterPro" id="IPR051681">
    <property type="entry name" value="Ser/Thr_Kinases-Pseudokinases"/>
</dbReference>
<dbReference type="EMBL" id="JAGMVJ010000010">
    <property type="protein sequence ID" value="KAH7086833.1"/>
    <property type="molecule type" value="Genomic_DNA"/>
</dbReference>
<dbReference type="Gene3D" id="1.10.510.10">
    <property type="entry name" value="Transferase(Phosphotransferase) domain 1"/>
    <property type="match status" value="1"/>
</dbReference>
<sequence>MSAEYSTSVGLLDRSEIGGGDLLSDESEQTSRSTSTCAYSTTPSQPYLAARKDYPIDGSASFCRLAAAIGVRFQPRTGERPWARGAGEGGTAVIECHRFVPGRQFENFNRQQNTNKASEKHLVAHKYDPSRTSQYYAVKRLNNFQPGSNLAADALATQYDQLATELRVLAYKPLREHPNIIDILGVTHFLVNPILILEYGNCGSLDRFMKLEDILQRKLFELKMKLCIDIACGLEALHRHGIVHADVKASNVLVSCHNLEYHRRNKYGTSETSCNNFSAKLCDFGFSMILADDPSKMLVPKGKSRYWSAPEVTSQIGIEREMLKQIDVWSAGMVFASVFLDGDHPYAAFVQSENAYGRDIDDATLQSRLNDSTYTPFSVAMQALKFVDMAIETQDGPEALTRIAFPQQYCDWELKVIEPILKYTLSKDPTMRLLTAERVHRALKGIWGKAKLEYRKHRADCQGGVAAFERGIQSRGPEVTFEGFTPQPEPKSGCSSCQSSKCQPLQTCRSADTVDLRRTYTLFTGTMTDHLAQSVMLDLLSRVEDACGIQRNSRPIGATFQDIADEIESRLQVLAARATYIRSNHEPANRNLRPEVADCAYQLSIACLDGQGTKQNPQLAMNILDIAATLGSHRAYHDRSLLAAATGNPKPTATQLEQDLHLLSSPETRPWDQQSQLSPLDYYATLLSPMLVQDELMKMRHDGLDQQSIHYEMARTLVQLTRRNKCQLMLTGRENWESQFRQVLQILATPEAMLQIPNLPKLAATKGNIDFLTFVGEYNTIAFRWLVDKYSVAELQRMFPRTFKVTLGWLLNPNIHCGYMDRVEIAMEFAAGNPLLTTTHLLHAAVHHQPSLFPQYGELFKKAGAREALFESNHFGETPFDVALQYGFTDVMKYLLENGASYDEYRIKPDVRVDQSECSPLATVLGYKTQVDFLMQLDPKPRLVVTRSGMNVFHVLASKEATLGSALGVDLVGQLNTFFSLSPELIDRQGGREQQTPFHFVALHYATTVGEFLHRHGADINKRDRRGRTPLDLLLQHGSPTEVYNSHSEDEDSQSKFICDYVTAGPSYWKRERELKWEMQRTFRRWGARRSREFMVEWQQV</sequence>
<reference evidence="5" key="1">
    <citation type="journal article" date="2021" name="Nat. Commun.">
        <title>Genetic determinants of endophytism in the Arabidopsis root mycobiome.</title>
        <authorList>
            <person name="Mesny F."/>
            <person name="Miyauchi S."/>
            <person name="Thiergart T."/>
            <person name="Pickel B."/>
            <person name="Atanasova L."/>
            <person name="Karlsson M."/>
            <person name="Huettel B."/>
            <person name="Barry K.W."/>
            <person name="Haridas S."/>
            <person name="Chen C."/>
            <person name="Bauer D."/>
            <person name="Andreopoulos W."/>
            <person name="Pangilinan J."/>
            <person name="LaButti K."/>
            <person name="Riley R."/>
            <person name="Lipzen A."/>
            <person name="Clum A."/>
            <person name="Drula E."/>
            <person name="Henrissat B."/>
            <person name="Kohler A."/>
            <person name="Grigoriev I.V."/>
            <person name="Martin F.M."/>
            <person name="Hacquard S."/>
        </authorList>
    </citation>
    <scope>NUCLEOTIDE SEQUENCE</scope>
    <source>
        <strain evidence="5">MPI-SDFR-AT-0120</strain>
    </source>
</reference>
<evidence type="ECO:0000256" key="1">
    <source>
        <dbReference type="ARBA" id="ARBA00005843"/>
    </source>
</evidence>